<feature type="region of interest" description="Disordered" evidence="1">
    <location>
        <begin position="154"/>
        <end position="195"/>
    </location>
</feature>
<gene>
    <name evidence="3" type="ORF">EHYA_09848</name>
</gene>
<dbReference type="InterPro" id="IPR041413">
    <property type="entry name" value="MLTR_LBD"/>
</dbReference>
<evidence type="ECO:0000313" key="4">
    <source>
        <dbReference type="Proteomes" id="UP000286931"/>
    </source>
</evidence>
<dbReference type="Proteomes" id="UP000286931">
    <property type="component" value="Unassembled WGS sequence"/>
</dbReference>
<dbReference type="Pfam" id="PF17765">
    <property type="entry name" value="MLTR_LBD"/>
    <property type="match status" value="1"/>
</dbReference>
<dbReference type="Pfam" id="PF13560">
    <property type="entry name" value="HTH_31"/>
    <property type="match status" value="1"/>
</dbReference>
<keyword evidence="3" id="KW-0238">DNA-binding</keyword>
<dbReference type="CDD" id="cd00093">
    <property type="entry name" value="HTH_XRE"/>
    <property type="match status" value="1"/>
</dbReference>
<comment type="caution">
    <text evidence="3">The sequence shown here is derived from an EMBL/GenBank/DDBJ whole genome shotgun (WGS) entry which is preliminary data.</text>
</comment>
<dbReference type="EMBL" id="BIFH01000056">
    <property type="protein sequence ID" value="GCE02071.1"/>
    <property type="molecule type" value="Genomic_DNA"/>
</dbReference>
<dbReference type="AlphaFoldDB" id="A0A401Z5D3"/>
<dbReference type="SMART" id="SM00530">
    <property type="entry name" value="HTH_XRE"/>
    <property type="match status" value="1"/>
</dbReference>
<feature type="compositionally biased region" description="Low complexity" evidence="1">
    <location>
        <begin position="160"/>
        <end position="169"/>
    </location>
</feature>
<reference evidence="3 4" key="1">
    <citation type="submission" date="2018-12" db="EMBL/GenBank/DDBJ databases">
        <title>Draft genome sequence of Embleya hyalina NBRC 13850T.</title>
        <authorList>
            <person name="Komaki H."/>
            <person name="Hosoyama A."/>
            <person name="Kimura A."/>
            <person name="Ichikawa N."/>
            <person name="Tamura T."/>
        </authorList>
    </citation>
    <scope>NUCLEOTIDE SEQUENCE [LARGE SCALE GENOMIC DNA]</scope>
    <source>
        <strain evidence="3 4">NBRC 13850</strain>
    </source>
</reference>
<proteinExistence type="predicted"/>
<evidence type="ECO:0000256" key="1">
    <source>
        <dbReference type="SAM" id="MobiDB-lite"/>
    </source>
</evidence>
<sequence>MRVAVALAVHERQPQDHHVEPERLAQREQFGVGDGPGGRVGPEHAARLGRIALRGRPSPVPWTRFVLVCTKRRPCCRRPPGRRRGRLQGDRARRLVWDAPERGGEVDHDVDARERRRPVGRVEQVADHDLGTGRRAVRVANRDANRDAYGVAGVERGPQAGDEAGADVAGGAGDRDRAHGGVPEGVGPNPVFRTRCARPGGVGPVAGETRWTADASAANVLSGDCVSRDTWSLDTAPTRSDAGDMSDRRELAGFLTRSRERLSPADVGLPDGSRRRTAGLRREEVARLAGMSVDYYARLEQNRGPNPSPQLLAALARALRLDRDGRDHLFHLAGQVPPGHSSGRDAHVPPAMLLVLDRLHDVPAQVVSDLGDVLAQNTMAVALMGPGVGRNILVRWFTEPDSRSRFRAEDADAASRTHVADLRATVGRRAGDPRAAALVAQLSAGSAEFAELWAAHDVAVRRSSERTFRHPSIGDITVRCQVLVAAEVDQRLIVYAAEPGSRAAEQLALLRVVGVQTMTASAEAGLGRE</sequence>
<organism evidence="3 4">
    <name type="scientific">Embleya hyalina</name>
    <dbReference type="NCBI Taxonomy" id="516124"/>
    <lineage>
        <taxon>Bacteria</taxon>
        <taxon>Bacillati</taxon>
        <taxon>Actinomycetota</taxon>
        <taxon>Actinomycetes</taxon>
        <taxon>Kitasatosporales</taxon>
        <taxon>Streptomycetaceae</taxon>
        <taxon>Embleya</taxon>
    </lineage>
</organism>
<protein>
    <submittedName>
        <fullName evidence="3">DNA-binding protein</fullName>
    </submittedName>
</protein>
<accession>A0A401Z5D3</accession>
<evidence type="ECO:0000313" key="3">
    <source>
        <dbReference type="EMBL" id="GCE02071.1"/>
    </source>
</evidence>
<evidence type="ECO:0000259" key="2">
    <source>
        <dbReference type="PROSITE" id="PS50943"/>
    </source>
</evidence>
<dbReference type="PROSITE" id="PS50943">
    <property type="entry name" value="HTH_CROC1"/>
    <property type="match status" value="1"/>
</dbReference>
<name>A0A401Z5D3_9ACTN</name>
<dbReference type="SUPFAM" id="SSF47413">
    <property type="entry name" value="lambda repressor-like DNA-binding domains"/>
    <property type="match status" value="1"/>
</dbReference>
<dbReference type="InterPro" id="IPR001387">
    <property type="entry name" value="Cro/C1-type_HTH"/>
</dbReference>
<dbReference type="PANTHER" id="PTHR35010">
    <property type="entry name" value="BLL4672 PROTEIN-RELATED"/>
    <property type="match status" value="1"/>
</dbReference>
<keyword evidence="4" id="KW-1185">Reference proteome</keyword>
<dbReference type="PANTHER" id="PTHR35010:SF2">
    <property type="entry name" value="BLL4672 PROTEIN"/>
    <property type="match status" value="1"/>
</dbReference>
<dbReference type="Gene3D" id="1.10.260.40">
    <property type="entry name" value="lambda repressor-like DNA-binding domains"/>
    <property type="match status" value="1"/>
</dbReference>
<dbReference type="InterPro" id="IPR010982">
    <property type="entry name" value="Lambda_DNA-bd_dom_sf"/>
</dbReference>
<feature type="domain" description="HTH cro/C1-type" evidence="2">
    <location>
        <begin position="278"/>
        <end position="326"/>
    </location>
</feature>
<dbReference type="GO" id="GO:0003677">
    <property type="term" value="F:DNA binding"/>
    <property type="evidence" value="ECO:0007669"/>
    <property type="project" value="UniProtKB-KW"/>
</dbReference>
<dbReference type="Gene3D" id="3.30.450.180">
    <property type="match status" value="1"/>
</dbReference>